<dbReference type="EMBL" id="BDDD01007393">
    <property type="protein sequence ID" value="GAV91399.1"/>
    <property type="molecule type" value="Genomic_DNA"/>
</dbReference>
<gene>
    <name evidence="3" type="ORF">CFOL_v3_34794</name>
</gene>
<proteinExistence type="predicted"/>
<accession>A0A1Q3DG54</accession>
<reference evidence="4" key="1">
    <citation type="submission" date="2016-04" db="EMBL/GenBank/DDBJ databases">
        <title>Cephalotus genome sequencing.</title>
        <authorList>
            <person name="Fukushima K."/>
            <person name="Hasebe M."/>
            <person name="Fang X."/>
        </authorList>
    </citation>
    <scope>NUCLEOTIDE SEQUENCE [LARGE SCALE GENOMIC DNA]</scope>
    <source>
        <strain evidence="4">cv. St1</strain>
    </source>
</reference>
<dbReference type="AlphaFoldDB" id="A0A1Q3DG54"/>
<evidence type="ECO:0000313" key="3">
    <source>
        <dbReference type="EMBL" id="GAV91399.1"/>
    </source>
</evidence>
<keyword evidence="4" id="KW-1185">Reference proteome</keyword>
<dbReference type="PANTHER" id="PTHR31852">
    <property type="entry name" value="LATE EMBRYOGENESIS ABUNDANT (LEA) HYDROXYPROLINE-RICH GLYCOPROTEIN FAMILY"/>
    <property type="match status" value="1"/>
</dbReference>
<dbReference type="OrthoDB" id="1929523at2759"/>
<keyword evidence="1" id="KW-1133">Transmembrane helix</keyword>
<dbReference type="InterPro" id="IPR004864">
    <property type="entry name" value="LEA_2"/>
</dbReference>
<organism evidence="3 4">
    <name type="scientific">Cephalotus follicularis</name>
    <name type="common">Albany pitcher plant</name>
    <dbReference type="NCBI Taxonomy" id="3775"/>
    <lineage>
        <taxon>Eukaryota</taxon>
        <taxon>Viridiplantae</taxon>
        <taxon>Streptophyta</taxon>
        <taxon>Embryophyta</taxon>
        <taxon>Tracheophyta</taxon>
        <taxon>Spermatophyta</taxon>
        <taxon>Magnoliopsida</taxon>
        <taxon>eudicotyledons</taxon>
        <taxon>Gunneridae</taxon>
        <taxon>Pentapetalae</taxon>
        <taxon>rosids</taxon>
        <taxon>fabids</taxon>
        <taxon>Oxalidales</taxon>
        <taxon>Cephalotaceae</taxon>
        <taxon>Cephalotus</taxon>
    </lineage>
</organism>
<dbReference type="Proteomes" id="UP000187406">
    <property type="component" value="Unassembled WGS sequence"/>
</dbReference>
<evidence type="ECO:0000256" key="1">
    <source>
        <dbReference type="SAM" id="Phobius"/>
    </source>
</evidence>
<feature type="non-terminal residue" evidence="3">
    <location>
        <position position="1"/>
    </location>
</feature>
<feature type="non-terminal residue" evidence="3">
    <location>
        <position position="181"/>
    </location>
</feature>
<dbReference type="Gene3D" id="2.60.40.1820">
    <property type="match status" value="1"/>
</dbReference>
<feature type="transmembrane region" description="Helical" evidence="1">
    <location>
        <begin position="6"/>
        <end position="26"/>
    </location>
</feature>
<keyword evidence="1" id="KW-0812">Transmembrane</keyword>
<dbReference type="STRING" id="3775.A0A1Q3DG54"/>
<feature type="domain" description="Late embryogenesis abundant protein LEA-2 subgroup" evidence="2">
    <location>
        <begin position="64"/>
        <end position="158"/>
    </location>
</feature>
<sequence length="181" mass="20049">RNICIGLSGAIVVIAIVIVILALTVFKKKDPITTVNSVTLQDLDVSFDISRLKVYVNLTLDFNLSVKNPNKVSFKYTNSSAFLYYRGQIVGEVPIPADQMSADATKVYNLTATILADRLLSAFSDVMAGQLPLNIYSQLSGKVRIFNIFNIHVKTSSSCDFTIFVSNRTVSDQQCHYKTKL</sequence>
<evidence type="ECO:0000313" key="4">
    <source>
        <dbReference type="Proteomes" id="UP000187406"/>
    </source>
</evidence>
<dbReference type="SUPFAM" id="SSF117070">
    <property type="entry name" value="LEA14-like"/>
    <property type="match status" value="1"/>
</dbReference>
<protein>
    <submittedName>
        <fullName evidence="3">LEA_2 domain-containing protein</fullName>
    </submittedName>
</protein>
<dbReference type="FunCoup" id="A0A1Q3DG54">
    <property type="interactions" value="38"/>
</dbReference>
<evidence type="ECO:0000259" key="2">
    <source>
        <dbReference type="Pfam" id="PF03168"/>
    </source>
</evidence>
<keyword evidence="1" id="KW-0472">Membrane</keyword>
<name>A0A1Q3DG54_CEPFO</name>
<comment type="caution">
    <text evidence="3">The sequence shown here is derived from an EMBL/GenBank/DDBJ whole genome shotgun (WGS) entry which is preliminary data.</text>
</comment>
<dbReference type="Pfam" id="PF03168">
    <property type="entry name" value="LEA_2"/>
    <property type="match status" value="1"/>
</dbReference>
<dbReference type="InterPro" id="IPR055301">
    <property type="entry name" value="Lea14-like_2"/>
</dbReference>
<dbReference type="InParanoid" id="A0A1Q3DG54"/>